<name>A0A923MT25_9BURK</name>
<dbReference type="EMBL" id="JACORT010000007">
    <property type="protein sequence ID" value="MBC5784491.1"/>
    <property type="molecule type" value="Genomic_DNA"/>
</dbReference>
<gene>
    <name evidence="1" type="ORF">H8N03_16200</name>
</gene>
<sequence>MRTELADTLLQLFQGLAAPEESGLVVTSLDVEMPVEVTAAVRGRELVFLAQAPHSRWQAGFLPPVQRLGAKLVLEE</sequence>
<dbReference type="AlphaFoldDB" id="A0A923MT25"/>
<evidence type="ECO:0000313" key="1">
    <source>
        <dbReference type="EMBL" id="MBC5784491.1"/>
    </source>
</evidence>
<accession>A0A923MT25</accession>
<dbReference type="Proteomes" id="UP000608513">
    <property type="component" value="Unassembled WGS sequence"/>
</dbReference>
<organism evidence="1 2">
    <name type="scientific">Ramlibacter cellulosilyticus</name>
    <dbReference type="NCBI Taxonomy" id="2764187"/>
    <lineage>
        <taxon>Bacteria</taxon>
        <taxon>Pseudomonadati</taxon>
        <taxon>Pseudomonadota</taxon>
        <taxon>Betaproteobacteria</taxon>
        <taxon>Burkholderiales</taxon>
        <taxon>Comamonadaceae</taxon>
        <taxon>Ramlibacter</taxon>
    </lineage>
</organism>
<protein>
    <submittedName>
        <fullName evidence="1">Uncharacterized protein</fullName>
    </submittedName>
</protein>
<dbReference type="RefSeq" id="WP_187077242.1">
    <property type="nucleotide sequence ID" value="NZ_JACORT010000007.1"/>
</dbReference>
<evidence type="ECO:0000313" key="2">
    <source>
        <dbReference type="Proteomes" id="UP000608513"/>
    </source>
</evidence>
<proteinExistence type="predicted"/>
<reference evidence="1" key="1">
    <citation type="submission" date="2020-08" db="EMBL/GenBank/DDBJ databases">
        <title>Ramlibacter sp. USB13 16S ribosomal RNA gene genome sequencing and assembly.</title>
        <authorList>
            <person name="Kang M."/>
        </authorList>
    </citation>
    <scope>NUCLEOTIDE SEQUENCE</scope>
    <source>
        <strain evidence="1">USB13</strain>
    </source>
</reference>
<comment type="caution">
    <text evidence="1">The sequence shown here is derived from an EMBL/GenBank/DDBJ whole genome shotgun (WGS) entry which is preliminary data.</text>
</comment>
<keyword evidence="2" id="KW-1185">Reference proteome</keyword>